<evidence type="ECO:0000313" key="5">
    <source>
        <dbReference type="Proteomes" id="UP000056450"/>
    </source>
</evidence>
<feature type="compositionally biased region" description="Basic and acidic residues" evidence="1">
    <location>
        <begin position="331"/>
        <end position="341"/>
    </location>
</feature>
<dbReference type="Pfam" id="PF01757">
    <property type="entry name" value="Acyl_transf_3"/>
    <property type="match status" value="1"/>
</dbReference>
<dbReference type="GO" id="GO:0016020">
    <property type="term" value="C:membrane"/>
    <property type="evidence" value="ECO:0007669"/>
    <property type="project" value="TreeGrafter"/>
</dbReference>
<organism evidence="4 5">
    <name type="scientific">Burkholderia latens</name>
    <dbReference type="NCBI Taxonomy" id="488446"/>
    <lineage>
        <taxon>Bacteria</taxon>
        <taxon>Pseudomonadati</taxon>
        <taxon>Pseudomonadota</taxon>
        <taxon>Betaproteobacteria</taxon>
        <taxon>Burkholderiales</taxon>
        <taxon>Burkholderiaceae</taxon>
        <taxon>Burkholderia</taxon>
        <taxon>Burkholderia cepacia complex</taxon>
    </lineage>
</organism>
<dbReference type="GO" id="GO:0000271">
    <property type="term" value="P:polysaccharide biosynthetic process"/>
    <property type="evidence" value="ECO:0007669"/>
    <property type="project" value="TreeGrafter"/>
</dbReference>
<evidence type="ECO:0000259" key="3">
    <source>
        <dbReference type="Pfam" id="PF01757"/>
    </source>
</evidence>
<evidence type="ECO:0000256" key="2">
    <source>
        <dbReference type="SAM" id="Phobius"/>
    </source>
</evidence>
<keyword evidence="2" id="KW-1133">Transmembrane helix</keyword>
<feature type="region of interest" description="Disordered" evidence="1">
    <location>
        <begin position="320"/>
        <end position="341"/>
    </location>
</feature>
<dbReference type="InterPro" id="IPR050879">
    <property type="entry name" value="Acyltransferase_3"/>
</dbReference>
<accession>A0AAP1G971</accession>
<feature type="transmembrane region" description="Helical" evidence="2">
    <location>
        <begin position="216"/>
        <end position="237"/>
    </location>
</feature>
<keyword evidence="2" id="KW-0472">Membrane</keyword>
<feature type="domain" description="Acyltransferase 3" evidence="3">
    <location>
        <begin position="15"/>
        <end position="292"/>
    </location>
</feature>
<dbReference type="PANTHER" id="PTHR23028:SF53">
    <property type="entry name" value="ACYL_TRANSF_3 DOMAIN-CONTAINING PROTEIN"/>
    <property type="match status" value="1"/>
</dbReference>
<evidence type="ECO:0000256" key="1">
    <source>
        <dbReference type="SAM" id="MobiDB-lite"/>
    </source>
</evidence>
<name>A0AAP1G971_9BURK</name>
<gene>
    <name evidence="4" type="ORF">WI41_23945</name>
</gene>
<feature type="transmembrane region" description="Helical" evidence="2">
    <location>
        <begin position="109"/>
        <end position="139"/>
    </location>
</feature>
<comment type="caution">
    <text evidence="4">The sequence shown here is derived from an EMBL/GenBank/DDBJ whole genome shotgun (WGS) entry which is preliminary data.</text>
</comment>
<evidence type="ECO:0000313" key="4">
    <source>
        <dbReference type="EMBL" id="KVA03171.1"/>
    </source>
</evidence>
<reference evidence="4 5" key="1">
    <citation type="submission" date="2015-11" db="EMBL/GenBank/DDBJ databases">
        <title>Expanding the genomic diversity of Burkholderia species for the development of highly accurate diagnostics.</title>
        <authorList>
            <person name="Sahl J."/>
            <person name="Keim P."/>
            <person name="Wagner D."/>
        </authorList>
    </citation>
    <scope>NUCLEOTIDE SEQUENCE [LARGE SCALE GENOMIC DNA]</scope>
    <source>
        <strain evidence="4 5">RF32-BP12</strain>
    </source>
</reference>
<dbReference type="AlphaFoldDB" id="A0AAP1G971"/>
<feature type="transmembrane region" description="Helical" evidence="2">
    <location>
        <begin position="79"/>
        <end position="97"/>
    </location>
</feature>
<dbReference type="Proteomes" id="UP000056450">
    <property type="component" value="Unassembled WGS sequence"/>
</dbReference>
<feature type="transmembrane region" description="Helical" evidence="2">
    <location>
        <begin position="159"/>
        <end position="177"/>
    </location>
</feature>
<dbReference type="EMBL" id="LOTQ01000032">
    <property type="protein sequence ID" value="KVA03171.1"/>
    <property type="molecule type" value="Genomic_DNA"/>
</dbReference>
<dbReference type="GO" id="GO:0016747">
    <property type="term" value="F:acyltransferase activity, transferring groups other than amino-acyl groups"/>
    <property type="evidence" value="ECO:0007669"/>
    <property type="project" value="InterPro"/>
</dbReference>
<protein>
    <recommendedName>
        <fullName evidence="3">Acyltransferase 3 domain-containing protein</fullName>
    </recommendedName>
</protein>
<proteinExistence type="predicted"/>
<dbReference type="InterPro" id="IPR002656">
    <property type="entry name" value="Acyl_transf_3_dom"/>
</dbReference>
<dbReference type="PANTHER" id="PTHR23028">
    <property type="entry name" value="ACETYLTRANSFERASE"/>
    <property type="match status" value="1"/>
</dbReference>
<feature type="transmembrane region" description="Helical" evidence="2">
    <location>
        <begin position="48"/>
        <end position="67"/>
    </location>
</feature>
<keyword evidence="2" id="KW-0812">Transmembrane</keyword>
<feature type="transmembrane region" description="Helical" evidence="2">
    <location>
        <begin position="189"/>
        <end position="210"/>
    </location>
</feature>
<feature type="transmembrane region" description="Helical" evidence="2">
    <location>
        <begin position="278"/>
        <end position="299"/>
    </location>
</feature>
<sequence length="341" mass="38268">MGGDINLLTMDGARGVQLFFMLSAFTLFHTHNRLHASERAASFFIRRFFRIAPMFYAIVALLAVFPLVPRQHVTDGHALALLTFTHGFFPSYIGSFMDVEWSLSHEMVFYAFVPLLFLAIRSLPVALVWIVGALLVGGYATDGLVAHPSLFASNVGFPFFWFPNQFAAFFFGIALYFTARKPIGREWGLPLLIVAVWFGWALHVGGDIYTFPRHQLWNVAFFALVLALHARPFGLLVNRATVHFGKVSYSVYLLHLPVLFSVEHFTMHQGMDRPVTAVVNLVLTTAIVWPLATLTYRAVELPGIELGKRIIARLFGRASTPRPQSEGLEPLSRESRSSQHS</sequence>
<feature type="transmembrane region" description="Helical" evidence="2">
    <location>
        <begin position="12"/>
        <end position="28"/>
    </location>
</feature>